<evidence type="ECO:0000256" key="4">
    <source>
        <dbReference type="ARBA" id="ARBA00022840"/>
    </source>
</evidence>
<feature type="compositionally biased region" description="Basic and acidic residues" evidence="5">
    <location>
        <begin position="83"/>
        <end position="120"/>
    </location>
</feature>
<dbReference type="Proteomes" id="UP001141806">
    <property type="component" value="Unassembled WGS sequence"/>
</dbReference>
<accession>A0A9Q0QT50</accession>
<dbReference type="EMBL" id="JAMYWD010000005">
    <property type="protein sequence ID" value="KAJ4971095.1"/>
    <property type="molecule type" value="Genomic_DNA"/>
</dbReference>
<evidence type="ECO:0000313" key="7">
    <source>
        <dbReference type="Proteomes" id="UP001141806"/>
    </source>
</evidence>
<keyword evidence="1" id="KW-0547">Nucleotide-binding</keyword>
<reference evidence="6" key="1">
    <citation type="journal article" date="2023" name="Plant J.">
        <title>The genome of the king protea, Protea cynaroides.</title>
        <authorList>
            <person name="Chang J."/>
            <person name="Duong T.A."/>
            <person name="Schoeman C."/>
            <person name="Ma X."/>
            <person name="Roodt D."/>
            <person name="Barker N."/>
            <person name="Li Z."/>
            <person name="Van de Peer Y."/>
            <person name="Mizrachi E."/>
        </authorList>
    </citation>
    <scope>NUCLEOTIDE SEQUENCE</scope>
    <source>
        <tissue evidence="6">Young leaves</tissue>
    </source>
</reference>
<proteinExistence type="predicted"/>
<evidence type="ECO:0008006" key="8">
    <source>
        <dbReference type="Google" id="ProtNLM"/>
    </source>
</evidence>
<comment type="caution">
    <text evidence="6">The sequence shown here is derived from an EMBL/GenBank/DDBJ whole genome shotgun (WGS) entry which is preliminary data.</text>
</comment>
<feature type="compositionally biased region" description="Basic residues" evidence="5">
    <location>
        <begin position="72"/>
        <end position="81"/>
    </location>
</feature>
<evidence type="ECO:0000256" key="5">
    <source>
        <dbReference type="SAM" id="MobiDB-lite"/>
    </source>
</evidence>
<dbReference type="SUPFAM" id="SSF52540">
    <property type="entry name" value="P-loop containing nucleoside triphosphate hydrolases"/>
    <property type="match status" value="1"/>
</dbReference>
<dbReference type="AlphaFoldDB" id="A0A9Q0QT50"/>
<keyword evidence="2" id="KW-0378">Hydrolase</keyword>
<evidence type="ECO:0000256" key="2">
    <source>
        <dbReference type="ARBA" id="ARBA00022801"/>
    </source>
</evidence>
<feature type="region of interest" description="Disordered" evidence="5">
    <location>
        <begin position="1"/>
        <end position="141"/>
    </location>
</feature>
<dbReference type="GO" id="GO:0005524">
    <property type="term" value="F:ATP binding"/>
    <property type="evidence" value="ECO:0007669"/>
    <property type="project" value="UniProtKB-KW"/>
</dbReference>
<dbReference type="GO" id="GO:0016787">
    <property type="term" value="F:hydrolase activity"/>
    <property type="evidence" value="ECO:0007669"/>
    <property type="project" value="UniProtKB-KW"/>
</dbReference>
<evidence type="ECO:0000313" key="6">
    <source>
        <dbReference type="EMBL" id="KAJ4971095.1"/>
    </source>
</evidence>
<protein>
    <recommendedName>
        <fullName evidence="8">DEAD/DEAH box helicase domain-containing protein</fullName>
    </recommendedName>
</protein>
<feature type="compositionally biased region" description="Basic residues" evidence="5">
    <location>
        <begin position="9"/>
        <end position="19"/>
    </location>
</feature>
<dbReference type="OrthoDB" id="1902637at2759"/>
<gene>
    <name evidence="6" type="ORF">NE237_004194</name>
</gene>
<evidence type="ECO:0000256" key="3">
    <source>
        <dbReference type="ARBA" id="ARBA00022806"/>
    </source>
</evidence>
<name>A0A9Q0QT50_9MAGN</name>
<feature type="compositionally biased region" description="Low complexity" evidence="5">
    <location>
        <begin position="25"/>
        <end position="37"/>
    </location>
</feature>
<dbReference type="Gene3D" id="3.40.50.300">
    <property type="entry name" value="P-loop containing nucleotide triphosphate hydrolases"/>
    <property type="match status" value="2"/>
</dbReference>
<keyword evidence="3" id="KW-0347">Helicase</keyword>
<dbReference type="PANTHER" id="PTHR47960">
    <property type="entry name" value="DEAD-BOX ATP-DEPENDENT RNA HELICASE 50"/>
    <property type="match status" value="1"/>
</dbReference>
<dbReference type="GO" id="GO:0004386">
    <property type="term" value="F:helicase activity"/>
    <property type="evidence" value="ECO:0007669"/>
    <property type="project" value="UniProtKB-KW"/>
</dbReference>
<organism evidence="6 7">
    <name type="scientific">Protea cynaroides</name>
    <dbReference type="NCBI Taxonomy" id="273540"/>
    <lineage>
        <taxon>Eukaryota</taxon>
        <taxon>Viridiplantae</taxon>
        <taxon>Streptophyta</taxon>
        <taxon>Embryophyta</taxon>
        <taxon>Tracheophyta</taxon>
        <taxon>Spermatophyta</taxon>
        <taxon>Magnoliopsida</taxon>
        <taxon>Proteales</taxon>
        <taxon>Proteaceae</taxon>
        <taxon>Protea</taxon>
    </lineage>
</organism>
<dbReference type="InterPro" id="IPR027417">
    <property type="entry name" value="P-loop_NTPase"/>
</dbReference>
<keyword evidence="4" id="KW-0067">ATP-binding</keyword>
<keyword evidence="7" id="KW-1185">Reference proteome</keyword>
<evidence type="ECO:0000256" key="1">
    <source>
        <dbReference type="ARBA" id="ARBA00022741"/>
    </source>
</evidence>
<sequence>MGKGDDAIRKKKNKAIRKRMQNDPSSVSARVAAIIAAKQRRKSGKRRMCEGMCFSLPTPEDPFNDRNGKKNVSTKKAKTVHSSKQDERAVSEENSRGRNSGKLEKKVPNKEKVKNPKNEQNKSVSSICIEGQPQPGPSKPVKVNSKLIGQGTEIHAKNRGLYGTSDCPSKFLILCLNAIQNALLHDGTFNSNKDRPLLINTWGFEFWKCSSLGLDILETTGACSTTEQIAWMASNAADTIARKEKEGLSVVNPFLLFIVPSQEKATKVRSVCKPLKSLGIHTVSVHPGASLERQIHGLRSCEPEFLISTPERLLELISLKAIDISGVSLLVVDGLEDFVEGRFLDKIKSIRQSISGDSQTVLFGNCLGHTSSSVVQDLLVGQISRLSFSESITSQSACVVQYIHISASEDGKLSEGIQILDQACSTLVHSLLQKVLFIVDTESTAQMLLTTVKAKGYPILDDSISDGSQVANSKRNILISVTDKEHLWGTEIGEFEVVIVIDFLSSMDDYVKVLTRMARHTVNGVLHSFFSREDAPLAKPLIEILERCGQTVPNALRNFCTVHS</sequence>